<keyword evidence="2" id="KW-1185">Reference proteome</keyword>
<proteinExistence type="predicted"/>
<evidence type="ECO:0000313" key="1">
    <source>
        <dbReference type="EMBL" id="KAJ8121484.1"/>
    </source>
</evidence>
<gene>
    <name evidence="1" type="ORF">ONZ43_g2077</name>
</gene>
<protein>
    <submittedName>
        <fullName evidence="1">Uncharacterized protein</fullName>
    </submittedName>
</protein>
<reference evidence="1" key="1">
    <citation type="submission" date="2022-11" db="EMBL/GenBank/DDBJ databases">
        <title>Genome Sequence of Nemania bipapillata.</title>
        <authorList>
            <person name="Buettner E."/>
        </authorList>
    </citation>
    <scope>NUCLEOTIDE SEQUENCE</scope>
    <source>
        <strain evidence="1">CP14</strain>
    </source>
</reference>
<organism evidence="1 2">
    <name type="scientific">Nemania bipapillata</name>
    <dbReference type="NCBI Taxonomy" id="110536"/>
    <lineage>
        <taxon>Eukaryota</taxon>
        <taxon>Fungi</taxon>
        <taxon>Dikarya</taxon>
        <taxon>Ascomycota</taxon>
        <taxon>Pezizomycotina</taxon>
        <taxon>Sordariomycetes</taxon>
        <taxon>Xylariomycetidae</taxon>
        <taxon>Xylariales</taxon>
        <taxon>Xylariaceae</taxon>
        <taxon>Nemania</taxon>
    </lineage>
</organism>
<comment type="caution">
    <text evidence="1">The sequence shown here is derived from an EMBL/GenBank/DDBJ whole genome shotgun (WGS) entry which is preliminary data.</text>
</comment>
<accession>A0ACC2J200</accession>
<name>A0ACC2J200_9PEZI</name>
<dbReference type="Proteomes" id="UP001153334">
    <property type="component" value="Unassembled WGS sequence"/>
</dbReference>
<sequence>MPASASLPRQVLDLEGPSIPAPPGQLSQLDSPPNGNHIAIPFITTSAVVSAVFYVIRFYAKYLGKKLNISDYLVFVAFITFLATLLYLWIIGLVKCAILLEWVEIFVPRGERNYFSWVAYATCLAFASLSIIIFSLDLANCTPFEGNWNLLVPGRTCRFEVPQFVLASATTNFVLDLIPLILVQRVIWNLQLSWQKKAGVSILFLVGLAALAANVVRLYYATRFYVSDDVSYYFSILAITTLAETFAANLVLCIPFTPKALLGLQQTKLYSTLKGYGTVKSDEAYTNQSDNHLNSHELRPIRKPRDHWFMSSKLDTNQTVTDTVDENSNETESQRRLRPRST</sequence>
<dbReference type="EMBL" id="JAPESX010000405">
    <property type="protein sequence ID" value="KAJ8121484.1"/>
    <property type="molecule type" value="Genomic_DNA"/>
</dbReference>
<evidence type="ECO:0000313" key="2">
    <source>
        <dbReference type="Proteomes" id="UP001153334"/>
    </source>
</evidence>